<feature type="compositionally biased region" description="Low complexity" evidence="1">
    <location>
        <begin position="8"/>
        <end position="24"/>
    </location>
</feature>
<evidence type="ECO:0000313" key="3">
    <source>
        <dbReference type="EMBL" id="MEE4544281.1"/>
    </source>
</evidence>
<sequence length="162" mass="16407">MGDVTGLAESGTPGASGGSASAAAEPERPLPPTAAWRRRVLLAPGLALLGAVLVVATALLDDRHGKRASALCHHLPVPWTLFALAWASLLCGAAASALCALLLRAARREGRRGTESWQGTLAVCICVAGALPLLFEATAVYGVHAEAGEAYWSCAGASALLG</sequence>
<proteinExistence type="predicted"/>
<comment type="caution">
    <text evidence="3">The sequence shown here is derived from an EMBL/GenBank/DDBJ whole genome shotgun (WGS) entry which is preliminary data.</text>
</comment>
<feature type="transmembrane region" description="Helical" evidence="2">
    <location>
        <begin position="80"/>
        <end position="103"/>
    </location>
</feature>
<keyword evidence="4" id="KW-1185">Reference proteome</keyword>
<keyword evidence="2" id="KW-0472">Membrane</keyword>
<protein>
    <submittedName>
        <fullName evidence="3">Uncharacterized protein</fullName>
    </submittedName>
</protein>
<evidence type="ECO:0000313" key="4">
    <source>
        <dbReference type="Proteomes" id="UP001344658"/>
    </source>
</evidence>
<evidence type="ECO:0000256" key="1">
    <source>
        <dbReference type="SAM" id="MobiDB-lite"/>
    </source>
</evidence>
<dbReference type="Proteomes" id="UP001344658">
    <property type="component" value="Unassembled WGS sequence"/>
</dbReference>
<reference evidence="3 4" key="1">
    <citation type="submission" date="2023-12" db="EMBL/GenBank/DDBJ databases">
        <title>Streptomyces sp. V4-01.</title>
        <authorList>
            <person name="Somphong A."/>
            <person name="Phongsopitanun W."/>
        </authorList>
    </citation>
    <scope>NUCLEOTIDE SEQUENCE [LARGE SCALE GENOMIC DNA]</scope>
    <source>
        <strain evidence="3 4">V4-01</strain>
    </source>
</reference>
<feature type="region of interest" description="Disordered" evidence="1">
    <location>
        <begin position="1"/>
        <end position="29"/>
    </location>
</feature>
<name>A0ABU7PEN7_9ACTN</name>
<evidence type="ECO:0000256" key="2">
    <source>
        <dbReference type="SAM" id="Phobius"/>
    </source>
</evidence>
<keyword evidence="2" id="KW-0812">Transmembrane</keyword>
<dbReference type="RefSeq" id="WP_330797280.1">
    <property type="nucleotide sequence ID" value="NZ_JAZEWV010000016.1"/>
</dbReference>
<accession>A0ABU7PEN7</accession>
<organism evidence="3 4">
    <name type="scientific">Actinacidiphila polyblastidii</name>
    <dbReference type="NCBI Taxonomy" id="3110430"/>
    <lineage>
        <taxon>Bacteria</taxon>
        <taxon>Bacillati</taxon>
        <taxon>Actinomycetota</taxon>
        <taxon>Actinomycetes</taxon>
        <taxon>Kitasatosporales</taxon>
        <taxon>Streptomycetaceae</taxon>
        <taxon>Actinacidiphila</taxon>
    </lineage>
</organism>
<gene>
    <name evidence="3" type="ORF">V2S66_20155</name>
</gene>
<keyword evidence="2" id="KW-1133">Transmembrane helix</keyword>
<dbReference type="EMBL" id="JAZEWV010000016">
    <property type="protein sequence ID" value="MEE4544281.1"/>
    <property type="molecule type" value="Genomic_DNA"/>
</dbReference>
<feature type="transmembrane region" description="Helical" evidence="2">
    <location>
        <begin position="40"/>
        <end position="60"/>
    </location>
</feature>